<reference evidence="12 13" key="2">
    <citation type="journal article" date="2011" name="J. Bacteriol.">
        <title>Genome Sequence of Kosmotoga olearia Strain TBF 19.5.1, a Thermophilic Bacterium with a Wide Growth Temperature Range, Isolated from the Troll B Oil Platform in the North Sea.</title>
        <authorList>
            <person name="Swithers K.S."/>
            <person name="Dipippo J.L."/>
            <person name="Bruce D.C."/>
            <person name="Detter C."/>
            <person name="Tapia R."/>
            <person name="Han S."/>
            <person name="Goodwin L.A."/>
            <person name="Han J."/>
            <person name="Woyke T."/>
            <person name="Pitluck S."/>
            <person name="Pennacchio L."/>
            <person name="Nolan M."/>
            <person name="Mikhailova N."/>
            <person name="Land M.L."/>
            <person name="Nesbo C.L."/>
            <person name="Gogarten J.P."/>
            <person name="Noll K.M."/>
        </authorList>
    </citation>
    <scope>NUCLEOTIDE SEQUENCE [LARGE SCALE GENOMIC DNA]</scope>
    <source>
        <strain evidence="13">ATCC BAA-1733 / DSM 21960 / TBF 19.5.1</strain>
    </source>
</reference>
<evidence type="ECO:0000256" key="8">
    <source>
        <dbReference type="ARBA" id="ARBA00023125"/>
    </source>
</evidence>
<keyword evidence="4" id="KW-0378">Hydrolase</keyword>
<dbReference type="PANTHER" id="PTHR30591">
    <property type="entry name" value="RECBCD ENZYME SUBUNIT RECC"/>
    <property type="match status" value="1"/>
</dbReference>
<organism evidence="12 13">
    <name type="scientific">Kosmotoga olearia (strain ATCC BAA-1733 / DSM 21960 / TBF 19.5.1)</name>
    <dbReference type="NCBI Taxonomy" id="521045"/>
    <lineage>
        <taxon>Bacteria</taxon>
        <taxon>Thermotogati</taxon>
        <taxon>Thermotogota</taxon>
        <taxon>Thermotogae</taxon>
        <taxon>Kosmotogales</taxon>
        <taxon>Kosmotogaceae</taxon>
        <taxon>Kosmotoga</taxon>
    </lineage>
</organism>
<dbReference type="Gene3D" id="3.90.320.10">
    <property type="match status" value="1"/>
</dbReference>
<dbReference type="InterPro" id="IPR038726">
    <property type="entry name" value="PDDEXK_AddAB-type"/>
</dbReference>
<accession>C5CHH9</accession>
<dbReference type="GO" id="GO:0005524">
    <property type="term" value="F:ATP binding"/>
    <property type="evidence" value="ECO:0007669"/>
    <property type="project" value="UniProtKB-KW"/>
</dbReference>
<evidence type="ECO:0000256" key="9">
    <source>
        <dbReference type="ARBA" id="ARBA00023204"/>
    </source>
</evidence>
<dbReference type="Proteomes" id="UP000002382">
    <property type="component" value="Chromosome"/>
</dbReference>
<keyword evidence="9" id="KW-0234">DNA repair</keyword>
<dbReference type="Pfam" id="PF13361">
    <property type="entry name" value="UvrD_C"/>
    <property type="match status" value="1"/>
</dbReference>
<evidence type="ECO:0000256" key="5">
    <source>
        <dbReference type="ARBA" id="ARBA00022806"/>
    </source>
</evidence>
<dbReference type="GO" id="GO:0006281">
    <property type="term" value="P:DNA repair"/>
    <property type="evidence" value="ECO:0007669"/>
    <property type="project" value="UniProtKB-KW"/>
</dbReference>
<evidence type="ECO:0000259" key="11">
    <source>
        <dbReference type="PROSITE" id="PS51217"/>
    </source>
</evidence>
<sequence>MKVFLITGPTGSGKTELIISEMEKAHRSNPFSYVFVGPTGSYVKTIREAFLNRVGSIVASRFMAIDEFAVTIMKKLRPEMLHISSNIVKSEISDILEEIGRKDLAQSPTFVEYVFDIINDVKENDGFDKIFAQDDEITLLMRSLYSKLSDRFNSNLIYDTFDAYLSLAELSDELHPGEFGETLFIDGFHDFSPAVKAFLEGIVPIFSKVFITAPEDANRCELFAEARTIIDFVEEREGKIDSNGEIITSEKRFLSEQHLPKNLEPFLKTFFSEQKITQSCENVEVIVASDIFNEVEYISREIKRTIKSGYEPGDIAIVASDFSRYEKLFSERLDEYGIPFRSEGDEPLLESRAVKMLLLPFETAVNGFKPEKIVAMGDFGYGGSKLDTKFFESIAIQARLIYDYPTLTLQKRVESWEERLERYKELVQRKIRAVEEISDEEFIEQEISGYREVILRVDEEIEPAIERIFQVLAPFRSLSRRDCRIYREYFYEWSELIRIEERYRKLVEESEEEPFRKLEGERELLALKRFFNDVLPALEELLLFLGKERISPADYHRYLMLILRNTSFKSSRAIENRVEIQSLLNARFSRKKIKFFVGFNDGYYPMIRMNPLYSFTQYDEKAPKDLLLVKEKQQKLNLYLAVTRTSDRLYFSYPESTIDGEPLLPSAYLQDVIKSAGVTPERVGQKEGRKVDIIPELETVMSEKELKIAVANYFNTGHWKSLKDRFGMGDLEKVLQGFNREFTWIISNRKKIEDHIGKVFSFSRLQSYHKCPFSFYLAYILKIQTPEEGLFELTPLEEGNVYHNVLKDYFSKSALDWEKSLEENMRKYIRHDSELVFKFEYERLRRVIAEYIQIKESKKLPKVEGEFEPTYFELGFGMGNQKPVKVLEDAYIRGKIDRIDVDKDTGAMYIMDYKRGNSGEKEQLILYSIAANELLKEKGYFVVGGSFRPLSGSTNFKDSFVVVTDEGKDIWKFSKSKFTREDIENWVKEKTEGIFNGVYIPKIIENRSGCYNCSFAKLKICSVILWRKEE</sequence>
<evidence type="ECO:0000256" key="1">
    <source>
        <dbReference type="ARBA" id="ARBA00022722"/>
    </source>
</evidence>
<keyword evidence="1" id="KW-0540">Nuclease</keyword>
<dbReference type="GO" id="GO:0004386">
    <property type="term" value="F:helicase activity"/>
    <property type="evidence" value="ECO:0007669"/>
    <property type="project" value="UniProtKB-KW"/>
</dbReference>
<evidence type="ECO:0000256" key="6">
    <source>
        <dbReference type="ARBA" id="ARBA00022839"/>
    </source>
</evidence>
<dbReference type="RefSeq" id="WP_015868395.1">
    <property type="nucleotide sequence ID" value="NC_012785.1"/>
</dbReference>
<dbReference type="eggNOG" id="COG3857">
    <property type="taxonomic scope" value="Bacteria"/>
</dbReference>
<keyword evidence="13" id="KW-1185">Reference proteome</keyword>
<evidence type="ECO:0000256" key="4">
    <source>
        <dbReference type="ARBA" id="ARBA00022801"/>
    </source>
</evidence>
<feature type="coiled-coil region" evidence="10">
    <location>
        <begin position="406"/>
        <end position="440"/>
    </location>
</feature>
<dbReference type="Gene3D" id="3.40.50.300">
    <property type="entry name" value="P-loop containing nucleotide triphosphate hydrolases"/>
    <property type="match status" value="3"/>
</dbReference>
<dbReference type="SUPFAM" id="SSF52540">
    <property type="entry name" value="P-loop containing nucleoside triphosphate hydrolases"/>
    <property type="match status" value="2"/>
</dbReference>
<keyword evidence="3" id="KW-0227">DNA damage</keyword>
<dbReference type="GO" id="GO:0006310">
    <property type="term" value="P:DNA recombination"/>
    <property type="evidence" value="ECO:0007669"/>
    <property type="project" value="TreeGrafter"/>
</dbReference>
<keyword evidence="8" id="KW-0238">DNA-binding</keyword>
<keyword evidence="2" id="KW-0547">Nucleotide-binding</keyword>
<feature type="domain" description="UvrD-like helicase C-terminal" evidence="11">
    <location>
        <begin position="249"/>
        <end position="588"/>
    </location>
</feature>
<proteinExistence type="predicted"/>
<evidence type="ECO:0000256" key="3">
    <source>
        <dbReference type="ARBA" id="ARBA00022763"/>
    </source>
</evidence>
<evidence type="ECO:0000256" key="2">
    <source>
        <dbReference type="ARBA" id="ARBA00022741"/>
    </source>
</evidence>
<protein>
    <submittedName>
        <fullName evidence="12">ATP-dependent nuclease subunit B-like protein</fullName>
    </submittedName>
</protein>
<evidence type="ECO:0000313" key="13">
    <source>
        <dbReference type="Proteomes" id="UP000002382"/>
    </source>
</evidence>
<dbReference type="HOGENOM" id="CLU_010384_0_0_0"/>
<keyword evidence="6" id="KW-0269">Exonuclease</keyword>
<dbReference type="OrthoDB" id="38522at2"/>
<keyword evidence="10" id="KW-0175">Coiled coil</keyword>
<evidence type="ECO:0000313" key="12">
    <source>
        <dbReference type="EMBL" id="ACR79734.1"/>
    </source>
</evidence>
<gene>
    <name evidence="12" type="ordered locus">Kole_1027</name>
</gene>
<keyword evidence="5" id="KW-0347">Helicase</keyword>
<dbReference type="InterPro" id="IPR027417">
    <property type="entry name" value="P-loop_NTPase"/>
</dbReference>
<dbReference type="KEGG" id="kol:Kole_1027"/>
<dbReference type="AlphaFoldDB" id="C5CHH9"/>
<dbReference type="STRING" id="521045.Kole_1027"/>
<dbReference type="Pfam" id="PF12705">
    <property type="entry name" value="PDDEXK_1"/>
    <property type="match status" value="1"/>
</dbReference>
<dbReference type="GO" id="GO:0004527">
    <property type="term" value="F:exonuclease activity"/>
    <property type="evidence" value="ECO:0007669"/>
    <property type="project" value="UniProtKB-KW"/>
</dbReference>
<keyword evidence="7" id="KW-0067">ATP-binding</keyword>
<dbReference type="GO" id="GO:0003677">
    <property type="term" value="F:DNA binding"/>
    <property type="evidence" value="ECO:0007669"/>
    <property type="project" value="UniProtKB-KW"/>
</dbReference>
<dbReference type="PANTHER" id="PTHR30591:SF1">
    <property type="entry name" value="RECBCD ENZYME SUBUNIT RECC"/>
    <property type="match status" value="1"/>
</dbReference>
<dbReference type="InterPro" id="IPR011604">
    <property type="entry name" value="PDDEXK-like_dom_sf"/>
</dbReference>
<evidence type="ECO:0000256" key="7">
    <source>
        <dbReference type="ARBA" id="ARBA00022840"/>
    </source>
</evidence>
<dbReference type="EMBL" id="CP001634">
    <property type="protein sequence ID" value="ACR79734.1"/>
    <property type="molecule type" value="Genomic_DNA"/>
</dbReference>
<reference evidence="12 13" key="1">
    <citation type="submission" date="2009-06" db="EMBL/GenBank/DDBJ databases">
        <title>Complete sequence of Thermotogales bacterium TBF 19.5.1.</title>
        <authorList>
            <consortium name="US DOE Joint Genome Institute"/>
            <person name="Lucas S."/>
            <person name="Copeland A."/>
            <person name="Lapidus A."/>
            <person name="Glavina del Rio T."/>
            <person name="Tice H."/>
            <person name="Bruce D."/>
            <person name="Goodwin L."/>
            <person name="Pitluck S."/>
            <person name="Chertkov O."/>
            <person name="Brettin T."/>
            <person name="Detter J.C."/>
            <person name="Han C."/>
            <person name="Schmutz J."/>
            <person name="Larimer F."/>
            <person name="Land M."/>
            <person name="Hauser L."/>
            <person name="Kyrpides N."/>
            <person name="Ovchinnikova G."/>
            <person name="Noll K."/>
        </authorList>
    </citation>
    <scope>NUCLEOTIDE SEQUENCE [LARGE SCALE GENOMIC DNA]</scope>
    <source>
        <strain evidence="13">ATCC BAA-1733 / DSM 21960 / TBF 19.5.1</strain>
    </source>
</reference>
<dbReference type="PROSITE" id="PS51217">
    <property type="entry name" value="UVRD_HELICASE_CTER"/>
    <property type="match status" value="1"/>
</dbReference>
<dbReference type="InterPro" id="IPR014017">
    <property type="entry name" value="DNA_helicase_UvrD-like_C"/>
</dbReference>
<evidence type="ECO:0000256" key="10">
    <source>
        <dbReference type="SAM" id="Coils"/>
    </source>
</evidence>
<name>C5CHH9_KOSOT</name>